<dbReference type="PANTHER" id="PTHR43179:SF7">
    <property type="entry name" value="RHAMNOSYLTRANSFERASE WBBL"/>
    <property type="match status" value="1"/>
</dbReference>
<evidence type="ECO:0000259" key="2">
    <source>
        <dbReference type="Pfam" id="PF13632"/>
    </source>
</evidence>
<name>N0E4W6_9MICO</name>
<evidence type="ECO:0000313" key="3">
    <source>
        <dbReference type="EMBL" id="CCH70991.1"/>
    </source>
</evidence>
<keyword evidence="4" id="KW-1185">Reference proteome</keyword>
<sequence>MRKSPLVSIVVPTYNGADLLRTCLTLLLSSVSHRKDIEIVVSDDGSVDTTAVVLAEFGDAITSVRSVENRGFASACNAGAAAARGGSFVFYNTDLEPEPQWLDELVLYADAHPQAKVIGCKLLFPDGRIQHAGCVLCADGYPRHVYAGLPADHEVVNRSGPVSIVTGACMFLPRDWFEQMNGFDTWFTNGYEDVDLCFRVTEGGGEVHYCHRSVLTHLASATREGRTAEFAESERRFVERWGHRRPDDFDRYLRDGVLEVVYGKYFPFQLRVSPEVAAVVDSGDSSFGALMAELHDVRRANVALRLDASVGRAEASGERRSPLG</sequence>
<dbReference type="RefSeq" id="WP_010850827.1">
    <property type="nucleotide sequence ID" value="NZ_HF570956.1"/>
</dbReference>
<dbReference type="SUPFAM" id="SSF53448">
    <property type="entry name" value="Nucleotide-diphospho-sugar transferases"/>
    <property type="match status" value="1"/>
</dbReference>
<feature type="domain" description="Glycosyltransferase 2-like" evidence="2">
    <location>
        <begin position="153"/>
        <end position="219"/>
    </location>
</feature>
<reference evidence="3 4" key="1">
    <citation type="journal article" date="2013" name="ISME J.">
        <title>A metabolic model for members of the genus Tetrasphaera involved in enhanced biological phosphorus removal.</title>
        <authorList>
            <person name="Kristiansen R."/>
            <person name="Nguyen H.T.T."/>
            <person name="Saunders A.M."/>
            <person name="Nielsen J.L."/>
            <person name="Wimmer R."/>
            <person name="Le V.Q."/>
            <person name="McIlroy S.J."/>
            <person name="Petrovski S."/>
            <person name="Seviour R.J."/>
            <person name="Calteau A."/>
            <person name="Nielsen K.L."/>
            <person name="Nielsen P.H."/>
        </authorList>
    </citation>
    <scope>NUCLEOTIDE SEQUENCE [LARGE SCALE GENOMIC DNA]</scope>
    <source>
        <strain evidence="3 4">Lp2</strain>
    </source>
</reference>
<dbReference type="InterPro" id="IPR001173">
    <property type="entry name" value="Glyco_trans_2-like"/>
</dbReference>
<evidence type="ECO:0000313" key="4">
    <source>
        <dbReference type="Proteomes" id="UP000013167"/>
    </source>
</evidence>
<dbReference type="InterPro" id="IPR029044">
    <property type="entry name" value="Nucleotide-diphossugar_trans"/>
</dbReference>
<dbReference type="EMBL" id="CAIZ01000146">
    <property type="protein sequence ID" value="CCH70991.1"/>
    <property type="molecule type" value="Genomic_DNA"/>
</dbReference>
<gene>
    <name evidence="3" type="ORF">BN10_740003</name>
</gene>
<dbReference type="STRING" id="1193181.BN10_740003"/>
<feature type="domain" description="Glycosyltransferase 2-like" evidence="1">
    <location>
        <begin position="8"/>
        <end position="127"/>
    </location>
</feature>
<dbReference type="HOGENOM" id="CLU_023845_7_0_11"/>
<organism evidence="3 4">
    <name type="scientific">Phycicoccus elongatus Lp2</name>
    <dbReference type="NCBI Taxonomy" id="1193181"/>
    <lineage>
        <taxon>Bacteria</taxon>
        <taxon>Bacillati</taxon>
        <taxon>Actinomycetota</taxon>
        <taxon>Actinomycetes</taxon>
        <taxon>Micrococcales</taxon>
        <taxon>Intrasporangiaceae</taxon>
        <taxon>Phycicoccus</taxon>
    </lineage>
</organism>
<dbReference type="eggNOG" id="COG1216">
    <property type="taxonomic scope" value="Bacteria"/>
</dbReference>
<comment type="caution">
    <text evidence="3">The sequence shown here is derived from an EMBL/GenBank/DDBJ whole genome shotgun (WGS) entry which is preliminary data.</text>
</comment>
<dbReference type="Gene3D" id="3.90.550.10">
    <property type="entry name" value="Spore Coat Polysaccharide Biosynthesis Protein SpsA, Chain A"/>
    <property type="match status" value="1"/>
</dbReference>
<dbReference type="PANTHER" id="PTHR43179">
    <property type="entry name" value="RHAMNOSYLTRANSFERASE WBBL"/>
    <property type="match status" value="1"/>
</dbReference>
<evidence type="ECO:0000259" key="1">
    <source>
        <dbReference type="Pfam" id="PF00535"/>
    </source>
</evidence>
<dbReference type="Proteomes" id="UP000013167">
    <property type="component" value="Unassembled WGS sequence"/>
</dbReference>
<accession>N0E4W6</accession>
<proteinExistence type="predicted"/>
<dbReference type="AlphaFoldDB" id="N0E4W6"/>
<dbReference type="OrthoDB" id="3177103at2"/>
<protein>
    <recommendedName>
        <fullName evidence="1 2">Glycosyltransferase 2-like domain-containing protein</fullName>
    </recommendedName>
</protein>
<dbReference type="Pfam" id="PF00535">
    <property type="entry name" value="Glycos_transf_2"/>
    <property type="match status" value="1"/>
</dbReference>
<dbReference type="Pfam" id="PF13632">
    <property type="entry name" value="Glyco_trans_2_3"/>
    <property type="match status" value="1"/>
</dbReference>